<evidence type="ECO:0000313" key="6">
    <source>
        <dbReference type="EMBL" id="PBK63082.1"/>
    </source>
</evidence>
<dbReference type="InterPro" id="IPR033140">
    <property type="entry name" value="Lipase_GDXG_put_SER_AS"/>
</dbReference>
<accession>A0A2H3B7V1</accession>
<reference evidence="7" key="1">
    <citation type="journal article" date="2017" name="Nat. Ecol. Evol.">
        <title>Genome expansion and lineage-specific genetic innovations in the forest pathogenic fungi Armillaria.</title>
        <authorList>
            <person name="Sipos G."/>
            <person name="Prasanna A.N."/>
            <person name="Walter M.C."/>
            <person name="O'Connor E."/>
            <person name="Balint B."/>
            <person name="Krizsan K."/>
            <person name="Kiss B."/>
            <person name="Hess J."/>
            <person name="Varga T."/>
            <person name="Slot J."/>
            <person name="Riley R."/>
            <person name="Boka B."/>
            <person name="Rigling D."/>
            <person name="Barry K."/>
            <person name="Lee J."/>
            <person name="Mihaltcheva S."/>
            <person name="LaButti K."/>
            <person name="Lipzen A."/>
            <person name="Waldron R."/>
            <person name="Moloney N.M."/>
            <person name="Sperisen C."/>
            <person name="Kredics L."/>
            <person name="Vagvoelgyi C."/>
            <person name="Patrignani A."/>
            <person name="Fitzpatrick D."/>
            <person name="Nagy I."/>
            <person name="Doyle S."/>
            <person name="Anderson J.B."/>
            <person name="Grigoriev I.V."/>
            <person name="Gueldener U."/>
            <person name="Muensterkoetter M."/>
            <person name="Nagy L.G."/>
        </authorList>
    </citation>
    <scope>NUCLEOTIDE SEQUENCE [LARGE SCALE GENOMIC DNA]</scope>
    <source>
        <strain evidence="7">28-4</strain>
    </source>
</reference>
<feature type="domain" description="Alpha/beta hydrolase fold-3" evidence="5">
    <location>
        <begin position="136"/>
        <end position="361"/>
    </location>
</feature>
<gene>
    <name evidence="6" type="ORF">ARMSODRAFT_1088857</name>
</gene>
<name>A0A2H3B7V1_9AGAR</name>
<dbReference type="Gene3D" id="3.40.50.1820">
    <property type="entry name" value="alpha/beta hydrolase"/>
    <property type="match status" value="1"/>
</dbReference>
<dbReference type="PANTHER" id="PTHR48081">
    <property type="entry name" value="AB HYDROLASE SUPERFAMILY PROTEIN C4A8.06C"/>
    <property type="match status" value="1"/>
</dbReference>
<evidence type="ECO:0000256" key="3">
    <source>
        <dbReference type="PROSITE-ProRule" id="PRU10038"/>
    </source>
</evidence>
<dbReference type="AlphaFoldDB" id="A0A2H3B7V1"/>
<proteinExistence type="inferred from homology"/>
<keyword evidence="4" id="KW-1133">Transmembrane helix</keyword>
<evidence type="ECO:0000313" key="7">
    <source>
        <dbReference type="Proteomes" id="UP000218334"/>
    </source>
</evidence>
<evidence type="ECO:0000256" key="4">
    <source>
        <dbReference type="SAM" id="Phobius"/>
    </source>
</evidence>
<dbReference type="STRING" id="1076256.A0A2H3B7V1"/>
<dbReference type="SUPFAM" id="SSF53474">
    <property type="entry name" value="alpha/beta-Hydrolases"/>
    <property type="match status" value="1"/>
</dbReference>
<dbReference type="InterPro" id="IPR013094">
    <property type="entry name" value="AB_hydrolase_3"/>
</dbReference>
<feature type="active site" evidence="3">
    <location>
        <position position="215"/>
    </location>
</feature>
<evidence type="ECO:0000259" key="5">
    <source>
        <dbReference type="Pfam" id="PF07859"/>
    </source>
</evidence>
<dbReference type="PROSITE" id="PS01174">
    <property type="entry name" value="LIPASE_GDXG_SER"/>
    <property type="match status" value="1"/>
</dbReference>
<keyword evidence="4" id="KW-0472">Membrane</keyword>
<keyword evidence="4" id="KW-0812">Transmembrane</keyword>
<dbReference type="PANTHER" id="PTHR48081:SF31">
    <property type="entry name" value="STERYL ACETYL HYDROLASE MUG81-RELATED"/>
    <property type="match status" value="1"/>
</dbReference>
<dbReference type="GO" id="GO:0016787">
    <property type="term" value="F:hydrolase activity"/>
    <property type="evidence" value="ECO:0007669"/>
    <property type="project" value="UniProtKB-KW"/>
</dbReference>
<feature type="transmembrane region" description="Helical" evidence="4">
    <location>
        <begin position="39"/>
        <end position="60"/>
    </location>
</feature>
<evidence type="ECO:0000256" key="2">
    <source>
        <dbReference type="ARBA" id="ARBA00022801"/>
    </source>
</evidence>
<protein>
    <submittedName>
        <fullName evidence="6">Alpha/beta-hydrolase</fullName>
    </submittedName>
</protein>
<comment type="similarity">
    <text evidence="1">Belongs to the 'GDXG' lipolytic enzyme family.</text>
</comment>
<dbReference type="Proteomes" id="UP000218334">
    <property type="component" value="Unassembled WGS sequence"/>
</dbReference>
<dbReference type="InterPro" id="IPR050300">
    <property type="entry name" value="GDXG_lipolytic_enzyme"/>
</dbReference>
<evidence type="ECO:0000256" key="1">
    <source>
        <dbReference type="ARBA" id="ARBA00010515"/>
    </source>
</evidence>
<dbReference type="EMBL" id="KZ293461">
    <property type="protein sequence ID" value="PBK63082.1"/>
    <property type="molecule type" value="Genomic_DNA"/>
</dbReference>
<dbReference type="InterPro" id="IPR029058">
    <property type="entry name" value="AB_hydrolase_fold"/>
</dbReference>
<dbReference type="Pfam" id="PF07859">
    <property type="entry name" value="Abhydrolase_3"/>
    <property type="match status" value="1"/>
</dbReference>
<organism evidence="6 7">
    <name type="scientific">Armillaria solidipes</name>
    <dbReference type="NCBI Taxonomy" id="1076256"/>
    <lineage>
        <taxon>Eukaryota</taxon>
        <taxon>Fungi</taxon>
        <taxon>Dikarya</taxon>
        <taxon>Basidiomycota</taxon>
        <taxon>Agaricomycotina</taxon>
        <taxon>Agaricomycetes</taxon>
        <taxon>Agaricomycetidae</taxon>
        <taxon>Agaricales</taxon>
        <taxon>Marasmiineae</taxon>
        <taxon>Physalacriaceae</taxon>
        <taxon>Armillaria</taxon>
    </lineage>
</organism>
<keyword evidence="2 6" id="KW-0378">Hydrolase</keyword>
<keyword evidence="7" id="KW-1185">Reference proteome</keyword>
<sequence length="396" mass="44027">MIDRTYNVPSNTGLPSSQLIAMTPPSQYGQISFLQKLKVYSLATIALPLYLLWTAIAYPFSPTLRRKTLKLSISHARARFVTDQLSVPELQFIAGLGVDICKQWAKKNKQPIDIDNLPKEGARLLWIGPKRTDNVIFYCHGGGFVLPFWDSFLTFWRHAQVELEARNIYVGVVLMSYNLIPPGKFPSQLREAKSGLEHLFKLGVKPENILLAGDSAGGNLVLQIFSHLLHPLVSVGHINFPTETPSRFRGAFLSSPWVSPSGDIGMGPASNNKTDIIAANTYQAWGKIPLKDVPEADLAFMEPSKAPKTWFSGIEKLVERILVTSGEAECITDSHVQFHEEHLKEQHPDVKFVVQKDGVHDSVFFELALEKRPVQELAGVIVDWLADAFGEGTSEA</sequence>